<dbReference type="PRINTS" id="PR01433">
    <property type="entry name" value="POLYCYSTIN2"/>
</dbReference>
<dbReference type="PROSITE" id="PS00018">
    <property type="entry name" value="EF_HAND_1"/>
    <property type="match status" value="1"/>
</dbReference>
<dbReference type="InterPro" id="IPR002048">
    <property type="entry name" value="EF_hand_dom"/>
</dbReference>
<keyword evidence="9" id="KW-0325">Glycoprotein</keyword>
<dbReference type="OrthoDB" id="444119at2759"/>
<feature type="binding site" evidence="12">
    <location>
        <position position="887"/>
    </location>
    <ligand>
        <name>Ca(2+)</name>
        <dbReference type="ChEBI" id="CHEBI:29108"/>
        <label>2</label>
    </ligand>
</feature>
<organism evidence="17 18">
    <name type="scientific">Thecamonas trahens ATCC 50062</name>
    <dbReference type="NCBI Taxonomy" id="461836"/>
    <lineage>
        <taxon>Eukaryota</taxon>
        <taxon>Apusozoa</taxon>
        <taxon>Apusomonadida</taxon>
        <taxon>Apusomonadidae</taxon>
        <taxon>Thecamonas</taxon>
    </lineage>
</organism>
<feature type="binding site" evidence="12">
    <location>
        <position position="876"/>
    </location>
    <ligand>
        <name>Ca(2+)</name>
        <dbReference type="ChEBI" id="CHEBI:29108"/>
        <label>2</label>
    </ligand>
</feature>
<dbReference type="GO" id="GO:0005886">
    <property type="term" value="C:plasma membrane"/>
    <property type="evidence" value="ECO:0007669"/>
    <property type="project" value="UniProtKB-SubCell"/>
</dbReference>
<feature type="transmembrane region" description="Helical" evidence="15">
    <location>
        <begin position="543"/>
        <end position="560"/>
    </location>
</feature>
<name>A0A0L0DS22_THETB</name>
<dbReference type="EMBL" id="GL349495">
    <property type="protein sequence ID" value="KNC55114.1"/>
    <property type="molecule type" value="Genomic_DNA"/>
</dbReference>
<evidence type="ECO:0000256" key="8">
    <source>
        <dbReference type="ARBA" id="ARBA00023136"/>
    </source>
</evidence>
<evidence type="ECO:0000256" key="2">
    <source>
        <dbReference type="ARBA" id="ARBA00004651"/>
    </source>
</evidence>
<keyword evidence="8 15" id="KW-0472">Membrane</keyword>
<evidence type="ECO:0000256" key="15">
    <source>
        <dbReference type="SAM" id="Phobius"/>
    </source>
</evidence>
<evidence type="ECO:0000256" key="10">
    <source>
        <dbReference type="ARBA" id="ARBA00023303"/>
    </source>
</evidence>
<keyword evidence="6 12" id="KW-0106">Calcium</keyword>
<keyword evidence="12" id="KW-0406">Ion transport</keyword>
<feature type="transmembrane region" description="Helical" evidence="15">
    <location>
        <begin position="702"/>
        <end position="723"/>
    </location>
</feature>
<dbReference type="InterPro" id="IPR051223">
    <property type="entry name" value="Polycystin"/>
</dbReference>
<sequence length="1000" mass="112342">MSIIPTRSRPRPRSQSDADELAKMSDIDIIRMIEGSDLREYTTTMVGKHALDQLRRRVDTDYYSAADFHDSLDLASSSMAGAHVGSRHPQLLVPLYIEGYFVGCFVYKINTDWDCFSTPPLVATTFLDAGQAARNHRTALELGLSRYNTKTCECSICIEACDGYYIRKTVAFTEDNAPRRGQQVGRSGGHGHGLASASTSKLASVSDFGPARSGPPLTTASASVSGHLDASSSAQANKPGDEAESAAPGNGSPSMGRRFLSAAKSTLQAGREQFRFFEKTEDGNYKFMRPRCEAPGVGLEILIYFAFLATFTLVVLYMRDPLFAFQHNDLMKDLFLAEEVPGIKTLKNFFSIVTFDEFWEYMEGPFVAGLLADQGAGPGVMYGTNYLVGGARVRQIRVRSGLCTVPKAFQSYISSCHGRYAIGEESRVSYGPGNVWSYTSGEELDTNPQLARWRRYDGGGFVHHIGVTSVANETARLQFLKNNGWLDAQTRAVFVDFSTYNPNINLFCVVQLQFEFLPSGGIYPDYKFRVLRLYPIRGEAGKWFLAGEIMLVVFVCFFVGEEFAEIFHDVVRHRKWLRSQNRVADAEGPLTRADRVRAFKHSWTKYWRDGWNYFDILNVVLFLAVVGIRIKAIRQFDALNIQPAARDSFYNFQEIVFWDATEKNILACNAFMLWFKIFKYTSFEPKMSMIARVCVRAFRPMFFFVLMFFFVMFGFAQAGSLAFGSDVEGFDTLGLTIYTMLLATLGQFDFDALRHSNRVFGPIFFFTFVILVFFVILAMFLAIVDNAYNDVARDLARAKEPTFIQKTMAWASTTGLGRKLVKTLNLQKKAASLQRSIRRADVNQDGLLDREELLEVMAESRGYFDGDVDEVMATYDLDNDNQLSTAERAAMASDLVRKQHTVAQKIITLRDIGDYEFNTLFDLISDRVDKTERKLAADIERVLGMLDPFKARDLKARRMSRAAMATSAPIPRMRFDSDDNLSSPHPAPSPVPPFSSSSST</sequence>
<dbReference type="GO" id="GO:0005262">
    <property type="term" value="F:calcium channel activity"/>
    <property type="evidence" value="ECO:0007669"/>
    <property type="project" value="UniProtKB-KW"/>
</dbReference>
<dbReference type="CDD" id="cd00051">
    <property type="entry name" value="EFh"/>
    <property type="match status" value="1"/>
</dbReference>
<dbReference type="AlphaFoldDB" id="A0A0L0DS22"/>
<proteinExistence type="inferred from homology"/>
<reference evidence="17 18" key="1">
    <citation type="submission" date="2010-05" db="EMBL/GenBank/DDBJ databases">
        <title>The Genome Sequence of Thecamonas trahens ATCC 50062.</title>
        <authorList>
            <consortium name="The Broad Institute Genome Sequencing Platform"/>
            <person name="Russ C."/>
            <person name="Cuomo C."/>
            <person name="Shea T."/>
            <person name="Young S.K."/>
            <person name="Zeng Q."/>
            <person name="Koehrsen M."/>
            <person name="Haas B."/>
            <person name="Borodovsky M."/>
            <person name="Guigo R."/>
            <person name="Alvarado L."/>
            <person name="Berlin A."/>
            <person name="Bochicchio J."/>
            <person name="Borenstein D."/>
            <person name="Chapman S."/>
            <person name="Chen Z."/>
            <person name="Freedman E."/>
            <person name="Gellesch M."/>
            <person name="Goldberg J."/>
            <person name="Griggs A."/>
            <person name="Gujja S."/>
            <person name="Heilman E."/>
            <person name="Heiman D."/>
            <person name="Hepburn T."/>
            <person name="Howarth C."/>
            <person name="Jen D."/>
            <person name="Larson L."/>
            <person name="Mehta T."/>
            <person name="Park D."/>
            <person name="Pearson M."/>
            <person name="Roberts A."/>
            <person name="Saif S."/>
            <person name="Shenoy N."/>
            <person name="Sisk P."/>
            <person name="Stolte C."/>
            <person name="Sykes S."/>
            <person name="Thomson T."/>
            <person name="Walk T."/>
            <person name="White J."/>
            <person name="Yandava C."/>
            <person name="Burger G."/>
            <person name="Gray M.W."/>
            <person name="Holland P.W.H."/>
            <person name="King N."/>
            <person name="Lang F.B.F."/>
            <person name="Roger A.J."/>
            <person name="Ruiz-Trillo I."/>
            <person name="Lander E."/>
            <person name="Nusbaum C."/>
        </authorList>
    </citation>
    <scope>NUCLEOTIDE SEQUENCE [LARGE SCALE GENOMIC DNA]</scope>
    <source>
        <strain evidence="17 18">ATCC 50062</strain>
    </source>
</reference>
<evidence type="ECO:0000313" key="17">
    <source>
        <dbReference type="EMBL" id="KNC55114.1"/>
    </source>
</evidence>
<dbReference type="InterPro" id="IPR018247">
    <property type="entry name" value="EF_Hand_1_Ca_BS"/>
</dbReference>
<dbReference type="PANTHER" id="PTHR10877:SF183">
    <property type="entry name" value="AT14535P-RELATED"/>
    <property type="match status" value="1"/>
</dbReference>
<dbReference type="InterPro" id="IPR011992">
    <property type="entry name" value="EF-hand-dom_pair"/>
</dbReference>
<dbReference type="GO" id="GO:0031410">
    <property type="term" value="C:cytoplasmic vesicle"/>
    <property type="evidence" value="ECO:0007669"/>
    <property type="project" value="UniProtKB-SubCell"/>
</dbReference>
<keyword evidence="11" id="KW-0968">Cytoplasmic vesicle</keyword>
<comment type="similarity">
    <text evidence="3">Belongs to the polycystin family.</text>
</comment>
<evidence type="ECO:0000256" key="7">
    <source>
        <dbReference type="ARBA" id="ARBA00022989"/>
    </source>
</evidence>
<feature type="region of interest" description="Disordered" evidence="14">
    <location>
        <begin position="205"/>
        <end position="255"/>
    </location>
</feature>
<evidence type="ECO:0000256" key="14">
    <source>
        <dbReference type="SAM" id="MobiDB-lite"/>
    </source>
</evidence>
<evidence type="ECO:0000256" key="4">
    <source>
        <dbReference type="ARBA" id="ARBA00022673"/>
    </source>
</evidence>
<dbReference type="InterPro" id="IPR003915">
    <property type="entry name" value="PKD_2"/>
</dbReference>
<keyword evidence="4 12" id="KW-0107">Calcium channel</keyword>
<evidence type="ECO:0000256" key="9">
    <source>
        <dbReference type="ARBA" id="ARBA00023180"/>
    </source>
</evidence>
<feature type="binding site" evidence="12">
    <location>
        <position position="878"/>
    </location>
    <ligand>
        <name>Ca(2+)</name>
        <dbReference type="ChEBI" id="CHEBI:29108"/>
        <label>2</label>
    </ligand>
</feature>
<keyword evidence="5 15" id="KW-0812">Transmembrane</keyword>
<dbReference type="PANTHER" id="PTHR10877">
    <property type="entry name" value="POLYCYSTIN FAMILY MEMBER"/>
    <property type="match status" value="1"/>
</dbReference>
<dbReference type="InterPro" id="IPR046791">
    <property type="entry name" value="Polycystin_dom"/>
</dbReference>
<evidence type="ECO:0000259" key="16">
    <source>
        <dbReference type="PROSITE" id="PS50222"/>
    </source>
</evidence>
<evidence type="ECO:0000256" key="13">
    <source>
        <dbReference type="PIRSR" id="PIRSR603915-2"/>
    </source>
</evidence>
<keyword evidence="10 12" id="KW-0407">Ion channel</keyword>
<evidence type="ECO:0000256" key="3">
    <source>
        <dbReference type="ARBA" id="ARBA00007200"/>
    </source>
</evidence>
<gene>
    <name evidence="17" type="ORF">AMSG_12381</name>
</gene>
<keyword evidence="12" id="KW-0813">Transport</keyword>
<evidence type="ECO:0000256" key="12">
    <source>
        <dbReference type="PIRSR" id="PIRSR603915-1"/>
    </source>
</evidence>
<protein>
    <recommendedName>
        <fullName evidence="16">EF-hand domain-containing protein</fullName>
    </recommendedName>
</protein>
<feature type="binding site" evidence="12">
    <location>
        <position position="880"/>
    </location>
    <ligand>
        <name>Ca(2+)</name>
        <dbReference type="ChEBI" id="CHEBI:29108"/>
        <label>2</label>
    </ligand>
</feature>
<keyword evidence="12" id="KW-0479">Metal-binding</keyword>
<keyword evidence="12" id="KW-0109">Calcium transport</keyword>
<dbReference type="Gene3D" id="1.10.238.10">
    <property type="entry name" value="EF-hand"/>
    <property type="match status" value="1"/>
</dbReference>
<feature type="disulfide bond" evidence="13">
    <location>
        <begin position="403"/>
        <end position="416"/>
    </location>
</feature>
<dbReference type="InterPro" id="IPR013122">
    <property type="entry name" value="PKD1_2_channel"/>
</dbReference>
<dbReference type="Pfam" id="PF20519">
    <property type="entry name" value="Polycystin_dom"/>
    <property type="match status" value="1"/>
</dbReference>
<dbReference type="SMART" id="SM00054">
    <property type="entry name" value="EFh"/>
    <property type="match status" value="2"/>
</dbReference>
<dbReference type="RefSeq" id="XP_013753320.1">
    <property type="nucleotide sequence ID" value="XM_013897866.1"/>
</dbReference>
<dbReference type="SUPFAM" id="SSF81324">
    <property type="entry name" value="Voltage-gated potassium channels"/>
    <property type="match status" value="1"/>
</dbReference>
<evidence type="ECO:0000313" key="18">
    <source>
        <dbReference type="Proteomes" id="UP000054408"/>
    </source>
</evidence>
<feature type="region of interest" description="Disordered" evidence="14">
    <location>
        <begin position="960"/>
        <end position="1000"/>
    </location>
</feature>
<dbReference type="GeneID" id="25570295"/>
<dbReference type="eggNOG" id="KOG3599">
    <property type="taxonomic scope" value="Eukaryota"/>
</dbReference>
<keyword evidence="18" id="KW-1185">Reference proteome</keyword>
<accession>A0A0L0DS22</accession>
<dbReference type="Gene3D" id="1.10.287.70">
    <property type="match status" value="1"/>
</dbReference>
<keyword evidence="7 15" id="KW-1133">Transmembrane helix</keyword>
<dbReference type="GO" id="GO:0005509">
    <property type="term" value="F:calcium ion binding"/>
    <property type="evidence" value="ECO:0007669"/>
    <property type="project" value="InterPro"/>
</dbReference>
<evidence type="ECO:0000256" key="6">
    <source>
        <dbReference type="ARBA" id="ARBA00022837"/>
    </source>
</evidence>
<evidence type="ECO:0000256" key="5">
    <source>
        <dbReference type="ARBA" id="ARBA00022692"/>
    </source>
</evidence>
<feature type="compositionally biased region" description="Polar residues" evidence="14">
    <location>
        <begin position="216"/>
        <end position="236"/>
    </location>
</feature>
<evidence type="ECO:0000256" key="11">
    <source>
        <dbReference type="ARBA" id="ARBA00023329"/>
    </source>
</evidence>
<comment type="subcellular location">
    <subcellularLocation>
        <location evidence="2">Cell membrane</location>
        <topology evidence="2">Multi-pass membrane protein</topology>
    </subcellularLocation>
    <subcellularLocation>
        <location evidence="1">Cytoplasmic vesicle</location>
    </subcellularLocation>
</comment>
<dbReference type="SUPFAM" id="SSF47473">
    <property type="entry name" value="EF-hand"/>
    <property type="match status" value="1"/>
</dbReference>
<feature type="domain" description="EF-hand" evidence="16">
    <location>
        <begin position="828"/>
        <end position="863"/>
    </location>
</feature>
<dbReference type="PROSITE" id="PS50222">
    <property type="entry name" value="EF_HAND_2"/>
    <property type="match status" value="1"/>
</dbReference>
<feature type="transmembrane region" description="Helical" evidence="15">
    <location>
        <begin position="611"/>
        <end position="630"/>
    </location>
</feature>
<feature type="transmembrane region" description="Helical" evidence="15">
    <location>
        <begin position="760"/>
        <end position="784"/>
    </location>
</feature>
<feature type="transmembrane region" description="Helical" evidence="15">
    <location>
        <begin position="301"/>
        <end position="318"/>
    </location>
</feature>
<dbReference type="Proteomes" id="UP000054408">
    <property type="component" value="Unassembled WGS sequence"/>
</dbReference>
<evidence type="ECO:0000256" key="1">
    <source>
        <dbReference type="ARBA" id="ARBA00004541"/>
    </source>
</evidence>
<feature type="region of interest" description="Disordered" evidence="14">
    <location>
        <begin position="177"/>
        <end position="196"/>
    </location>
</feature>
<dbReference type="Pfam" id="PF08016">
    <property type="entry name" value="PKD_channel"/>
    <property type="match status" value="1"/>
</dbReference>